<dbReference type="PANTHER" id="PTHR12128">
    <property type="entry name" value="DIHYDRODIPICOLINATE SYNTHASE"/>
    <property type="match status" value="1"/>
</dbReference>
<dbReference type="InterPro" id="IPR013785">
    <property type="entry name" value="Aldolase_TIM"/>
</dbReference>
<keyword evidence="6" id="KW-0963">Cytoplasm</keyword>
<comment type="catalytic activity">
    <reaction evidence="10">
        <text>aceneuramate = aldehydo-N-acetyl-D-mannosamine + pyruvate</text>
        <dbReference type="Rhea" id="RHEA:23296"/>
        <dbReference type="ChEBI" id="CHEBI:15361"/>
        <dbReference type="ChEBI" id="CHEBI:17122"/>
        <dbReference type="ChEBI" id="CHEBI:173083"/>
        <dbReference type="EC" id="4.1.3.3"/>
    </reaction>
</comment>
<name>A0A7I8VC60_9ANNE</name>
<feature type="binding site" evidence="13">
    <location>
        <position position="216"/>
    </location>
    <ligand>
        <name>pyruvate</name>
        <dbReference type="ChEBI" id="CHEBI:15361"/>
    </ligand>
</feature>
<feature type="active site" description="Proton donor/acceptor" evidence="12">
    <location>
        <position position="145"/>
    </location>
</feature>
<comment type="subunit">
    <text evidence="4">Homotetramer.</text>
</comment>
<evidence type="ECO:0000256" key="2">
    <source>
        <dbReference type="ARBA" id="ARBA00004878"/>
    </source>
</evidence>
<keyword evidence="9" id="KW-0119">Carbohydrate metabolism</keyword>
<dbReference type="EC" id="4.1.3.3" evidence="5"/>
<dbReference type="PANTHER" id="PTHR12128:SF21">
    <property type="entry name" value="N-ACETYLNEURAMINATE LYASE"/>
    <property type="match status" value="1"/>
</dbReference>
<dbReference type="Pfam" id="PF00701">
    <property type="entry name" value="DHDPS"/>
    <property type="match status" value="1"/>
</dbReference>
<evidence type="ECO:0000256" key="5">
    <source>
        <dbReference type="ARBA" id="ARBA00012911"/>
    </source>
</evidence>
<dbReference type="SMART" id="SM01130">
    <property type="entry name" value="DHDPS"/>
    <property type="match status" value="1"/>
</dbReference>
<evidence type="ECO:0000256" key="8">
    <source>
        <dbReference type="ARBA" id="ARBA00023270"/>
    </source>
</evidence>
<dbReference type="InterPro" id="IPR002220">
    <property type="entry name" value="DapA-like"/>
</dbReference>
<dbReference type="OrthoDB" id="191315at2759"/>
<feature type="binding site" evidence="13">
    <location>
        <position position="54"/>
    </location>
    <ligand>
        <name>pyruvate</name>
        <dbReference type="ChEBI" id="CHEBI:15361"/>
    </ligand>
</feature>
<keyword evidence="7 11" id="KW-0456">Lyase</keyword>
<evidence type="ECO:0000256" key="6">
    <source>
        <dbReference type="ARBA" id="ARBA00022490"/>
    </source>
</evidence>
<evidence type="ECO:0000256" key="9">
    <source>
        <dbReference type="ARBA" id="ARBA00023277"/>
    </source>
</evidence>
<evidence type="ECO:0000313" key="14">
    <source>
        <dbReference type="EMBL" id="CAD5112819.1"/>
    </source>
</evidence>
<dbReference type="EMBL" id="CAJFCJ010000003">
    <property type="protein sequence ID" value="CAD5112819.1"/>
    <property type="molecule type" value="Genomic_DNA"/>
</dbReference>
<dbReference type="Proteomes" id="UP000549394">
    <property type="component" value="Unassembled WGS sequence"/>
</dbReference>
<gene>
    <name evidence="14" type="ORF">DGYR_LOCUS1892</name>
</gene>
<dbReference type="AlphaFoldDB" id="A0A7I8VC60"/>
<organism evidence="14 15">
    <name type="scientific">Dimorphilus gyrociliatus</name>
    <dbReference type="NCBI Taxonomy" id="2664684"/>
    <lineage>
        <taxon>Eukaryota</taxon>
        <taxon>Metazoa</taxon>
        <taxon>Spiralia</taxon>
        <taxon>Lophotrochozoa</taxon>
        <taxon>Annelida</taxon>
        <taxon>Polychaeta</taxon>
        <taxon>Polychaeta incertae sedis</taxon>
        <taxon>Dinophilidae</taxon>
        <taxon>Dimorphilus</taxon>
    </lineage>
</organism>
<sequence>MTSPNIASWTINGLVTAPVTPFNENGNVNFDLFDSYAGQIKDHGIKNLFVNGTTGEALSMTVDERKSVAEKWMEVGKSRFEKIIVHVGTGNYMESMQLAKHAESIGADGIACVAPSYLIPLRMEDYVNYIAKVASAAPNTAFFLYDINFLTGINLSVTEFFKKAKSQIPTLKGLKHTSPQLDSIHRVLTDHPDMIMMMGTNDLFLEGLVLGCKTTICDSFLGHVLSNTKEAFDKGDVGRARACQKRALDLMTVRRQMELTVPGGSKAILRCLGLAVGQPRLPVAPMTESEENLLKEFLKEIGFFEWYMEKLQ</sequence>
<dbReference type="GO" id="GO:0008747">
    <property type="term" value="F:N-acetylneuraminate lyase activity"/>
    <property type="evidence" value="ECO:0007669"/>
    <property type="project" value="UniProtKB-EC"/>
</dbReference>
<evidence type="ECO:0000256" key="1">
    <source>
        <dbReference type="ARBA" id="ARBA00004496"/>
    </source>
</evidence>
<reference evidence="14 15" key="1">
    <citation type="submission" date="2020-08" db="EMBL/GenBank/DDBJ databases">
        <authorList>
            <person name="Hejnol A."/>
        </authorList>
    </citation>
    <scope>NUCLEOTIDE SEQUENCE [LARGE SCALE GENOMIC DNA]</scope>
</reference>
<evidence type="ECO:0000256" key="13">
    <source>
        <dbReference type="PIRSR" id="PIRSR001365-2"/>
    </source>
</evidence>
<comment type="subcellular location">
    <subcellularLocation>
        <location evidence="1">Cytoplasm</location>
    </subcellularLocation>
</comment>
<dbReference type="Gene3D" id="3.20.20.70">
    <property type="entry name" value="Aldolase class I"/>
    <property type="match status" value="1"/>
</dbReference>
<comment type="similarity">
    <text evidence="3">Belongs to the DapA family. NanA subfamily.</text>
</comment>
<evidence type="ECO:0000256" key="4">
    <source>
        <dbReference type="ARBA" id="ARBA00011881"/>
    </source>
</evidence>
<evidence type="ECO:0000256" key="12">
    <source>
        <dbReference type="PIRSR" id="PIRSR001365-1"/>
    </source>
</evidence>
<keyword evidence="15" id="KW-1185">Reference proteome</keyword>
<proteinExistence type="inferred from homology"/>
<comment type="caution">
    <text evidence="14">The sequence shown here is derived from an EMBL/GenBank/DDBJ whole genome shotgun (WGS) entry which is preliminary data.</text>
</comment>
<evidence type="ECO:0000256" key="3">
    <source>
        <dbReference type="ARBA" id="ARBA00006324"/>
    </source>
</evidence>
<protein>
    <recommendedName>
        <fullName evidence="5">N-acetylneuraminate lyase</fullName>
        <ecNumber evidence="5">4.1.3.3</ecNumber>
    </recommendedName>
</protein>
<evidence type="ECO:0000256" key="10">
    <source>
        <dbReference type="ARBA" id="ARBA00044906"/>
    </source>
</evidence>
<comment type="pathway">
    <text evidence="2">Amino-sugar metabolism; N-acetylneuraminate degradation.</text>
</comment>
<feature type="active site" description="Schiff-base intermediate with substrate" evidence="12">
    <location>
        <position position="175"/>
    </location>
</feature>
<evidence type="ECO:0000313" key="15">
    <source>
        <dbReference type="Proteomes" id="UP000549394"/>
    </source>
</evidence>
<dbReference type="PRINTS" id="PR00146">
    <property type="entry name" value="DHPICSNTHASE"/>
</dbReference>
<dbReference type="SUPFAM" id="SSF51569">
    <property type="entry name" value="Aldolase"/>
    <property type="match status" value="1"/>
</dbReference>
<evidence type="ECO:0000256" key="11">
    <source>
        <dbReference type="PIRNR" id="PIRNR001365"/>
    </source>
</evidence>
<accession>A0A7I8VC60</accession>
<evidence type="ECO:0000256" key="7">
    <source>
        <dbReference type="ARBA" id="ARBA00023239"/>
    </source>
</evidence>
<keyword evidence="8" id="KW-0704">Schiff base</keyword>
<dbReference type="GO" id="GO:0005737">
    <property type="term" value="C:cytoplasm"/>
    <property type="evidence" value="ECO:0007669"/>
    <property type="project" value="UniProtKB-SubCell"/>
</dbReference>
<dbReference type="PIRSF" id="PIRSF001365">
    <property type="entry name" value="DHDPS"/>
    <property type="match status" value="1"/>
</dbReference>